<reference evidence="1" key="1">
    <citation type="submission" date="2021-01" db="EMBL/GenBank/DDBJ databases">
        <title>Whole genome shotgun sequence of Dactylosporangium siamense NBRC 106093.</title>
        <authorList>
            <person name="Komaki H."/>
            <person name="Tamura T."/>
        </authorList>
    </citation>
    <scope>NUCLEOTIDE SEQUENCE</scope>
    <source>
        <strain evidence="1">NBRC 106093</strain>
    </source>
</reference>
<comment type="caution">
    <text evidence="1">The sequence shown here is derived from an EMBL/GenBank/DDBJ whole genome shotgun (WGS) entry which is preliminary data.</text>
</comment>
<evidence type="ECO:0000313" key="2">
    <source>
        <dbReference type="Proteomes" id="UP000660611"/>
    </source>
</evidence>
<sequence length="75" mass="8000">MRGIAAAGNVNARPGRVTRNAIGVSPNDEGMYAAMLGAHRVTPSHLRRMSAGRLVVRSLLVMVLHLADGERSTHV</sequence>
<gene>
    <name evidence="1" type="ORF">Dsi01nite_077000</name>
</gene>
<dbReference type="EMBL" id="BONQ01000122">
    <property type="protein sequence ID" value="GIG49659.1"/>
    <property type="molecule type" value="Genomic_DNA"/>
</dbReference>
<dbReference type="AlphaFoldDB" id="A0A919UBM7"/>
<keyword evidence="2" id="KW-1185">Reference proteome</keyword>
<proteinExistence type="predicted"/>
<organism evidence="1 2">
    <name type="scientific">Dactylosporangium siamense</name>
    <dbReference type="NCBI Taxonomy" id="685454"/>
    <lineage>
        <taxon>Bacteria</taxon>
        <taxon>Bacillati</taxon>
        <taxon>Actinomycetota</taxon>
        <taxon>Actinomycetes</taxon>
        <taxon>Micromonosporales</taxon>
        <taxon>Micromonosporaceae</taxon>
        <taxon>Dactylosporangium</taxon>
    </lineage>
</organism>
<name>A0A919UBM7_9ACTN</name>
<evidence type="ECO:0000313" key="1">
    <source>
        <dbReference type="EMBL" id="GIG49659.1"/>
    </source>
</evidence>
<accession>A0A919UBM7</accession>
<protein>
    <submittedName>
        <fullName evidence="1">Uncharacterized protein</fullName>
    </submittedName>
</protein>
<dbReference type="Proteomes" id="UP000660611">
    <property type="component" value="Unassembled WGS sequence"/>
</dbReference>